<dbReference type="InterPro" id="IPR036390">
    <property type="entry name" value="WH_DNA-bd_sf"/>
</dbReference>
<reference evidence="6 7" key="1">
    <citation type="submission" date="2020-12" db="EMBL/GenBank/DDBJ databases">
        <title>Brachybacterium sp. MASK1Z-5, whole genome shotgun sequence.</title>
        <authorList>
            <person name="Tuo L."/>
        </authorList>
    </citation>
    <scope>NUCLEOTIDE SEQUENCE [LARGE SCALE GENOMIC DNA]</scope>
    <source>
        <strain evidence="6 7">MASK1Z-5</strain>
    </source>
</reference>
<dbReference type="InterPro" id="IPR051081">
    <property type="entry name" value="HTH_MetalResp_TranReg"/>
</dbReference>
<dbReference type="Pfam" id="PF12840">
    <property type="entry name" value="HTH_20"/>
    <property type="match status" value="1"/>
</dbReference>
<accession>A0ABS1BCI7</accession>
<feature type="compositionally biased region" description="Basic and acidic residues" evidence="4">
    <location>
        <begin position="1"/>
        <end position="13"/>
    </location>
</feature>
<feature type="domain" description="HTH arsR-type" evidence="5">
    <location>
        <begin position="99"/>
        <end position="178"/>
    </location>
</feature>
<dbReference type="Gene3D" id="1.10.10.10">
    <property type="entry name" value="Winged helix-like DNA-binding domain superfamily/Winged helix DNA-binding domain"/>
    <property type="match status" value="1"/>
</dbReference>
<feature type="compositionally biased region" description="Low complexity" evidence="4">
    <location>
        <begin position="22"/>
        <end position="43"/>
    </location>
</feature>
<dbReference type="PANTHER" id="PTHR33154:SF18">
    <property type="entry name" value="ARSENICAL RESISTANCE OPERON REPRESSOR"/>
    <property type="match status" value="1"/>
</dbReference>
<keyword evidence="2" id="KW-0238">DNA-binding</keyword>
<evidence type="ECO:0000313" key="6">
    <source>
        <dbReference type="EMBL" id="MBK0332309.1"/>
    </source>
</evidence>
<sequence length="179" mass="19117">MDRMEQRLEDVLTRLETAAGETSTPSANGAAAPSSATTDPADPTASDRFWALNALKSQLPAPGGVVYAGAVDLPIGHVEYQWGRPTDPLLRADWADRAERVAALGHPLRLSLLQKLLESECTVAQLVNELDLASTGVAYHHLHQLQAAGWVTSPARGTWSVPPTRVVPLLAIITALEEA</sequence>
<evidence type="ECO:0000256" key="4">
    <source>
        <dbReference type="SAM" id="MobiDB-lite"/>
    </source>
</evidence>
<keyword evidence="1" id="KW-0805">Transcription regulation</keyword>
<protein>
    <submittedName>
        <fullName evidence="6">Helix-turn-helix domain-containing protein</fullName>
    </submittedName>
</protein>
<evidence type="ECO:0000259" key="5">
    <source>
        <dbReference type="SMART" id="SM00418"/>
    </source>
</evidence>
<organism evidence="6 7">
    <name type="scientific">Brachybacterium halotolerans</name>
    <dbReference type="NCBI Taxonomy" id="2795215"/>
    <lineage>
        <taxon>Bacteria</taxon>
        <taxon>Bacillati</taxon>
        <taxon>Actinomycetota</taxon>
        <taxon>Actinomycetes</taxon>
        <taxon>Micrococcales</taxon>
        <taxon>Dermabacteraceae</taxon>
        <taxon>Brachybacterium</taxon>
    </lineage>
</organism>
<evidence type="ECO:0000313" key="7">
    <source>
        <dbReference type="Proteomes" id="UP000612352"/>
    </source>
</evidence>
<dbReference type="InterPro" id="IPR036388">
    <property type="entry name" value="WH-like_DNA-bd_sf"/>
</dbReference>
<dbReference type="InterPro" id="IPR001845">
    <property type="entry name" value="HTH_ArsR_DNA-bd_dom"/>
</dbReference>
<dbReference type="EMBL" id="JAEDAJ010000008">
    <property type="protein sequence ID" value="MBK0332309.1"/>
    <property type="molecule type" value="Genomic_DNA"/>
</dbReference>
<evidence type="ECO:0000256" key="1">
    <source>
        <dbReference type="ARBA" id="ARBA00023015"/>
    </source>
</evidence>
<dbReference type="SUPFAM" id="SSF46785">
    <property type="entry name" value="Winged helix' DNA-binding domain"/>
    <property type="match status" value="1"/>
</dbReference>
<name>A0ABS1BCI7_9MICO</name>
<feature type="region of interest" description="Disordered" evidence="4">
    <location>
        <begin position="1"/>
        <end position="43"/>
    </location>
</feature>
<keyword evidence="3" id="KW-0804">Transcription</keyword>
<keyword evidence="7" id="KW-1185">Reference proteome</keyword>
<comment type="caution">
    <text evidence="6">The sequence shown here is derived from an EMBL/GenBank/DDBJ whole genome shotgun (WGS) entry which is preliminary data.</text>
</comment>
<proteinExistence type="predicted"/>
<evidence type="ECO:0000256" key="2">
    <source>
        <dbReference type="ARBA" id="ARBA00023125"/>
    </source>
</evidence>
<dbReference type="PANTHER" id="PTHR33154">
    <property type="entry name" value="TRANSCRIPTIONAL REGULATOR, ARSR FAMILY"/>
    <property type="match status" value="1"/>
</dbReference>
<dbReference type="Proteomes" id="UP000612352">
    <property type="component" value="Unassembled WGS sequence"/>
</dbReference>
<dbReference type="SMART" id="SM00418">
    <property type="entry name" value="HTH_ARSR"/>
    <property type="match status" value="1"/>
</dbReference>
<evidence type="ECO:0000256" key="3">
    <source>
        <dbReference type="ARBA" id="ARBA00023163"/>
    </source>
</evidence>
<gene>
    <name evidence="6" type="ORF">I8D64_12985</name>
</gene>